<sequence>VHPFPNFSAFLYNHWHWTGTGRKSQQSRDSQQKEVFQHPFFVFDDIKNVNFKKIDNQLKDPKSKLEDGEGWKQSAVSIYVPDVPLSTVQSRREETQMVRDGNPPPDGPRGRRVFVEGLTHRPLTDVIKNVFSASEGAQTFHYEPFEEYWVNPLNPDGTEQRVYGELYSSESLLRADAELQASPREEGCDLPRAVAACMFWSDATHLAQFGQAKLWPCYVQFGNQSKYDRCKPQANASHHFAYLPSIQTEMNRAGAIDALLTHCRRELFQASWEVLLDDEFIEAYQHGIVIKCADGITRRIYPRIITYSADYPEKTQIASIRDMGGCPCPRCLIRLSEVPQMGTQLDKRKRLTMARVDSERRVGHVTSARDLIYIHGLGVNSERVNALLKDESLVPTENAFSKKLRQFGFNLFLMLVIDFMHEFELGVWKALLTHLIRMLYATHASTVIKFNERFRAIPSFGKSTIRKFSANVAEMKKLAARDFEDILQCAIPCFEDLFPEDSNESILKLLYLMAEWHSLAKLRMHTTSSLQQLDLTTSQLGSAMRSFVKNICPRFQTFETPSEQAKRARMRAAKVSQSAGTSAPAASVRRPKTMNLETYKWHALGDYVATVPEVGTMDSISSQNGELEHRNAKSRYFRTSKNGFVLQIALITALLNRLQQIKNSLKNAHVPLKDEHEYRQKKGTHGCTWVGTCLLHCLQVQVHHLAKSSQVQVLEISKFHLSRYLMDIPDFVIRLKEHLWLRSRGLEFDDETPVTPEQRNSIIIKNDRIYSHKTMQINYTTYDVRRDQDIINLKTKSFVMMLAHEDEANHPYWYAQVLGIYHAHIFQGTEREPIARQFLHVRWLGPERGWRGGTAYQRLDRVSYVDANDDQAFGFLDPVHIIRGAHLIPAFALGRTHSLLGHSRFKDPDGDWLSFYVNRFVDRDMRMRYGECSVGHSPNPFPIQPSDRFEAIKRNAETLSLSLDDISGESGIHISVISLNVSRF</sequence>
<protein>
    <submittedName>
        <fullName evidence="2">Uncharacterized protein</fullName>
    </submittedName>
</protein>
<accession>A0A164SZT0</accession>
<feature type="non-terminal residue" evidence="2">
    <location>
        <position position="1"/>
    </location>
</feature>
<dbReference type="STRING" id="1314777.A0A164SZT0"/>
<evidence type="ECO:0000313" key="3">
    <source>
        <dbReference type="Proteomes" id="UP000076722"/>
    </source>
</evidence>
<dbReference type="Pfam" id="PF18759">
    <property type="entry name" value="Plavaka"/>
    <property type="match status" value="1"/>
</dbReference>
<keyword evidence="3" id="KW-1185">Reference proteome</keyword>
<dbReference type="Proteomes" id="UP000076722">
    <property type="component" value="Unassembled WGS sequence"/>
</dbReference>
<proteinExistence type="predicted"/>
<name>A0A164SZT0_9AGAM</name>
<evidence type="ECO:0000256" key="1">
    <source>
        <dbReference type="SAM" id="MobiDB-lite"/>
    </source>
</evidence>
<feature type="region of interest" description="Disordered" evidence="1">
    <location>
        <begin position="89"/>
        <end position="110"/>
    </location>
</feature>
<dbReference type="AlphaFoldDB" id="A0A164SZT0"/>
<reference evidence="2 3" key="1">
    <citation type="journal article" date="2016" name="Mol. Biol. Evol.">
        <title>Comparative Genomics of Early-Diverging Mushroom-Forming Fungi Provides Insights into the Origins of Lignocellulose Decay Capabilities.</title>
        <authorList>
            <person name="Nagy L.G."/>
            <person name="Riley R."/>
            <person name="Tritt A."/>
            <person name="Adam C."/>
            <person name="Daum C."/>
            <person name="Floudas D."/>
            <person name="Sun H."/>
            <person name="Yadav J.S."/>
            <person name="Pangilinan J."/>
            <person name="Larsson K.H."/>
            <person name="Matsuura K."/>
            <person name="Barry K."/>
            <person name="Labutti K."/>
            <person name="Kuo R."/>
            <person name="Ohm R.A."/>
            <person name="Bhattacharya S.S."/>
            <person name="Shirouzu T."/>
            <person name="Yoshinaga Y."/>
            <person name="Martin F.M."/>
            <person name="Grigoriev I.V."/>
            <person name="Hibbett D.S."/>
        </authorList>
    </citation>
    <scope>NUCLEOTIDE SEQUENCE [LARGE SCALE GENOMIC DNA]</scope>
    <source>
        <strain evidence="2 3">HHB9708</strain>
    </source>
</reference>
<dbReference type="EMBL" id="KV419412">
    <property type="protein sequence ID" value="KZS91947.1"/>
    <property type="molecule type" value="Genomic_DNA"/>
</dbReference>
<organism evidence="2 3">
    <name type="scientific">Sistotremastrum niveocremeum HHB9708</name>
    <dbReference type="NCBI Taxonomy" id="1314777"/>
    <lineage>
        <taxon>Eukaryota</taxon>
        <taxon>Fungi</taxon>
        <taxon>Dikarya</taxon>
        <taxon>Basidiomycota</taxon>
        <taxon>Agaricomycotina</taxon>
        <taxon>Agaricomycetes</taxon>
        <taxon>Sistotremastrales</taxon>
        <taxon>Sistotremastraceae</taxon>
        <taxon>Sertulicium</taxon>
        <taxon>Sertulicium niveocremeum</taxon>
    </lineage>
</organism>
<dbReference type="OrthoDB" id="3208495at2759"/>
<dbReference type="InterPro" id="IPR041078">
    <property type="entry name" value="Plavaka"/>
</dbReference>
<gene>
    <name evidence="2" type="ORF">SISNIDRAFT_413425</name>
</gene>
<evidence type="ECO:0000313" key="2">
    <source>
        <dbReference type="EMBL" id="KZS91947.1"/>
    </source>
</evidence>